<reference evidence="3 4" key="1">
    <citation type="submission" date="2016-10" db="EMBL/GenBank/DDBJ databases">
        <authorList>
            <person name="de Groot N.N."/>
        </authorList>
    </citation>
    <scope>NUCLEOTIDE SEQUENCE [LARGE SCALE GENOMIC DNA]</scope>
    <source>
        <strain evidence="3 4">DSM 26880</strain>
    </source>
</reference>
<evidence type="ECO:0008006" key="5">
    <source>
        <dbReference type="Google" id="ProtNLM"/>
    </source>
</evidence>
<organism evidence="3 4">
    <name type="scientific">Citreimonas salinaria</name>
    <dbReference type="NCBI Taxonomy" id="321339"/>
    <lineage>
        <taxon>Bacteria</taxon>
        <taxon>Pseudomonadati</taxon>
        <taxon>Pseudomonadota</taxon>
        <taxon>Alphaproteobacteria</taxon>
        <taxon>Rhodobacterales</taxon>
        <taxon>Roseobacteraceae</taxon>
        <taxon>Citreimonas</taxon>
    </lineage>
</organism>
<feature type="signal peptide" evidence="2">
    <location>
        <begin position="1"/>
        <end position="21"/>
    </location>
</feature>
<feature type="chain" id="PRO_5011581423" description="Tetratricopeptide repeat-containing protein" evidence="2">
    <location>
        <begin position="22"/>
        <end position="481"/>
    </location>
</feature>
<evidence type="ECO:0000256" key="1">
    <source>
        <dbReference type="SAM" id="MobiDB-lite"/>
    </source>
</evidence>
<name>A0A1H3MQP8_9RHOB</name>
<dbReference type="AlphaFoldDB" id="A0A1H3MQP8"/>
<keyword evidence="2" id="KW-0732">Signal</keyword>
<proteinExistence type="predicted"/>
<dbReference type="EMBL" id="FNPF01000018">
    <property type="protein sequence ID" value="SDY78758.1"/>
    <property type="molecule type" value="Genomic_DNA"/>
</dbReference>
<protein>
    <recommendedName>
        <fullName evidence="5">Tetratricopeptide repeat-containing protein</fullName>
    </recommendedName>
</protein>
<accession>A0A1H3MQP8</accession>
<keyword evidence="4" id="KW-1185">Reference proteome</keyword>
<feature type="compositionally biased region" description="Low complexity" evidence="1">
    <location>
        <begin position="243"/>
        <end position="265"/>
    </location>
</feature>
<gene>
    <name evidence="3" type="ORF">SAMN05444340_11814</name>
</gene>
<feature type="region of interest" description="Disordered" evidence="1">
    <location>
        <begin position="237"/>
        <end position="303"/>
    </location>
</feature>
<evidence type="ECO:0000256" key="2">
    <source>
        <dbReference type="SAM" id="SignalP"/>
    </source>
</evidence>
<sequence length="481" mass="51931">MTMRALALVAALVAAPFAAPADEPTREDLLALQFYASNDDTRAVEAELERLRAAFPAWSPPSDLDTLFRRDADLGRLIDGIYADIALGRFDAARAGIANAQTHFPEWPVPDEMTTLLRVSEAQHAMDAAEAAGDRTAVIAIAAREPGLLTCARVNNAWILAEAYAESGRRDEARDIHAAIVERCDDKALLIATLEKADPLLTEDGLADLTERAITRAPADRAAFEALEARLLAGRGADGGADGDAPPRLAAASGGARAPARSLRPVLRNDARAVSAQAAPRLAETPSRPQPARASGAASATVSDELTRAVRSASWQQCLRLTQGQRAPAILAQRGWCAYNAERPLEALDAFRNAYGQMSGAEERRDTGYGILLAMLKLGQNDLVARDAANMPLTYEQRVEVEGQILDRRGVAAYEAGDYDRAIAFILEHQRVTGKTRRDLEMIRGYSLLKLGQRQEARAIFEQLHAQLATQETAAALRAAR</sequence>
<evidence type="ECO:0000313" key="4">
    <source>
        <dbReference type="Proteomes" id="UP000199286"/>
    </source>
</evidence>
<dbReference type="OrthoDB" id="7324591at2"/>
<dbReference type="Proteomes" id="UP000199286">
    <property type="component" value="Unassembled WGS sequence"/>
</dbReference>
<dbReference type="InterPro" id="IPR011990">
    <property type="entry name" value="TPR-like_helical_dom_sf"/>
</dbReference>
<dbReference type="STRING" id="321339.SAMN05444340_11814"/>
<dbReference type="SUPFAM" id="SSF48452">
    <property type="entry name" value="TPR-like"/>
    <property type="match status" value="1"/>
</dbReference>
<evidence type="ECO:0000313" key="3">
    <source>
        <dbReference type="EMBL" id="SDY78758.1"/>
    </source>
</evidence>
<dbReference type="Gene3D" id="1.25.40.10">
    <property type="entry name" value="Tetratricopeptide repeat domain"/>
    <property type="match status" value="1"/>
</dbReference>